<reference evidence="2 3" key="1">
    <citation type="submission" date="2020-11" db="EMBL/GenBank/DDBJ databases">
        <title>Sequencing the genomes of 1000 actinobacteria strains.</title>
        <authorList>
            <person name="Klenk H.-P."/>
        </authorList>
    </citation>
    <scope>NUCLEOTIDE SEQUENCE [LARGE SCALE GENOMIC DNA]</scope>
    <source>
        <strain evidence="2 3">DSM 101692</strain>
    </source>
</reference>
<feature type="compositionally biased region" description="Basic and acidic residues" evidence="1">
    <location>
        <begin position="20"/>
        <end position="29"/>
    </location>
</feature>
<sequence length="35" mass="3648">MAGARAGCHRRVPSPGNSRPECDPSEPKAESAVQV</sequence>
<name>A0ABS0JP28_9ACTN</name>
<dbReference type="EMBL" id="JADOTX010000001">
    <property type="protein sequence ID" value="MBG6068804.1"/>
    <property type="molecule type" value="Genomic_DNA"/>
</dbReference>
<evidence type="ECO:0000256" key="1">
    <source>
        <dbReference type="SAM" id="MobiDB-lite"/>
    </source>
</evidence>
<organism evidence="2 3">
    <name type="scientific">Micromonospora ureilytica</name>
    <dbReference type="NCBI Taxonomy" id="709868"/>
    <lineage>
        <taxon>Bacteria</taxon>
        <taxon>Bacillati</taxon>
        <taxon>Actinomycetota</taxon>
        <taxon>Actinomycetes</taxon>
        <taxon>Micromonosporales</taxon>
        <taxon>Micromonosporaceae</taxon>
        <taxon>Micromonospora</taxon>
    </lineage>
</organism>
<feature type="region of interest" description="Disordered" evidence="1">
    <location>
        <begin position="1"/>
        <end position="35"/>
    </location>
</feature>
<proteinExistence type="predicted"/>
<comment type="caution">
    <text evidence="2">The sequence shown here is derived from an EMBL/GenBank/DDBJ whole genome shotgun (WGS) entry which is preliminary data.</text>
</comment>
<evidence type="ECO:0000313" key="3">
    <source>
        <dbReference type="Proteomes" id="UP000614915"/>
    </source>
</evidence>
<evidence type="ECO:0000313" key="2">
    <source>
        <dbReference type="EMBL" id="MBG6068804.1"/>
    </source>
</evidence>
<dbReference type="Proteomes" id="UP000614915">
    <property type="component" value="Unassembled WGS sequence"/>
</dbReference>
<gene>
    <name evidence="2" type="ORF">IW248_005091</name>
</gene>
<keyword evidence="3" id="KW-1185">Reference proteome</keyword>
<accession>A0ABS0JP28</accession>
<protein>
    <submittedName>
        <fullName evidence="2">Uncharacterized protein</fullName>
    </submittedName>
</protein>